<dbReference type="SUPFAM" id="SSF50729">
    <property type="entry name" value="PH domain-like"/>
    <property type="match status" value="1"/>
</dbReference>
<dbReference type="STRING" id="70415.A0A5S6R0X6"/>
<dbReference type="PROSITE" id="PS50003">
    <property type="entry name" value="PH_DOMAIN"/>
    <property type="match status" value="1"/>
</dbReference>
<feature type="compositionally biased region" description="Basic and acidic residues" evidence="1">
    <location>
        <begin position="262"/>
        <end position="275"/>
    </location>
</feature>
<dbReference type="Pfam" id="PF00169">
    <property type="entry name" value="PH"/>
    <property type="match status" value="1"/>
</dbReference>
<name>A0A5S6R0X6_TRIMR</name>
<dbReference type="AlphaFoldDB" id="A0A5S6R0X6"/>
<feature type="domain" description="PH" evidence="2">
    <location>
        <begin position="53"/>
        <end position="164"/>
    </location>
</feature>
<sequence>MLCKCSVAILQSPKAALTRLSKDYEKLTTLQIKPFTSSSQRSLEANSLTVMLEVLREGWLTKSPPDWKFWNSKWKPRYFVLIADHSAGECSLKYYLDQEKTKLRGSINLDECIQVDAYLTFDYKNRIRYQWIFDIRIPKRVYYLVATSEEDMNAWVNDLCCVCNLQRDQDPDYSETLAACDNDVLSADPLNWKRSKPVQSANRKLCDRDAWCNGNEGGRTVQGYIPLTDCISGPPRPKQSQRSAKSSEIPPSHPPPPLPAELKFRKTSENVRDKVSLPSEMQEASVGEDSNSSCAHKRLEKPPPRPPKRGMQSVGNVYENEVNSDSSAPVFPFYDNPLPPFSLFSSLPRPVKVKTGSSSQCATIKNGSSFGTVPRLPREKKTSLSPPDRSDQAASTAMAGLSSLSDLSISSSGTGSSSINASAGASPPPAQSDYYCFGVKTLDEPTIGVRGEAKPPEVRRELKPGRLISSQVNVSQTQVVPSSSDVQPYLPYRLSREIGGAKAVVKSHPDGPSLDLSRKISFSKKRSVYQEAARVVPKTTYASVVNVPALRDCSGRLLSLSETEAEDTIKGSSDSIQMEYVEVGRTIQTSPSPSPVLPAGVQQQVTTTGPPKTSYVVISQEKTQALMKTKSEQDHMYKTGTLERKKRGGVLATPPKKL</sequence>
<dbReference type="Proteomes" id="UP000046395">
    <property type="component" value="Unassembled WGS sequence"/>
</dbReference>
<protein>
    <submittedName>
        <fullName evidence="4">PH domain-containing protein</fullName>
    </submittedName>
</protein>
<evidence type="ECO:0000259" key="2">
    <source>
        <dbReference type="PROSITE" id="PS50003"/>
    </source>
</evidence>
<dbReference type="PANTHER" id="PTHR45960:SF2">
    <property type="entry name" value="PROTEIN DAUGHTER OF SEVENLESS"/>
    <property type="match status" value="1"/>
</dbReference>
<accession>A0A5S6R0X6</accession>
<evidence type="ECO:0000256" key="1">
    <source>
        <dbReference type="SAM" id="MobiDB-lite"/>
    </source>
</evidence>
<dbReference type="GO" id="GO:0007165">
    <property type="term" value="P:signal transduction"/>
    <property type="evidence" value="ECO:0007669"/>
    <property type="project" value="TreeGrafter"/>
</dbReference>
<organism evidence="3 4">
    <name type="scientific">Trichuris muris</name>
    <name type="common">Mouse whipworm</name>
    <dbReference type="NCBI Taxonomy" id="70415"/>
    <lineage>
        <taxon>Eukaryota</taxon>
        <taxon>Metazoa</taxon>
        <taxon>Ecdysozoa</taxon>
        <taxon>Nematoda</taxon>
        <taxon>Enoplea</taxon>
        <taxon>Dorylaimia</taxon>
        <taxon>Trichinellida</taxon>
        <taxon>Trichuridae</taxon>
        <taxon>Trichuris</taxon>
    </lineage>
</organism>
<dbReference type="PANTHER" id="PTHR45960">
    <property type="entry name" value="GRB2-ASSOCIATED-BINDING PROTEIN"/>
    <property type="match status" value="1"/>
</dbReference>
<evidence type="ECO:0000313" key="3">
    <source>
        <dbReference type="Proteomes" id="UP000046395"/>
    </source>
</evidence>
<evidence type="ECO:0000313" key="4">
    <source>
        <dbReference type="WBParaSite" id="TMUE_3000012964.1"/>
    </source>
</evidence>
<reference evidence="4" key="1">
    <citation type="submission" date="2019-12" db="UniProtKB">
        <authorList>
            <consortium name="WormBaseParasite"/>
        </authorList>
    </citation>
    <scope>IDENTIFICATION</scope>
</reference>
<feature type="region of interest" description="Disordered" evidence="1">
    <location>
        <begin position="349"/>
        <end position="429"/>
    </location>
</feature>
<dbReference type="GO" id="GO:0035591">
    <property type="term" value="F:signaling adaptor activity"/>
    <property type="evidence" value="ECO:0007669"/>
    <property type="project" value="TreeGrafter"/>
</dbReference>
<feature type="compositionally biased region" description="Polar residues" evidence="1">
    <location>
        <begin position="601"/>
        <end position="612"/>
    </location>
</feature>
<feature type="compositionally biased region" description="Basic and acidic residues" evidence="1">
    <location>
        <begin position="629"/>
        <end position="643"/>
    </location>
</feature>
<dbReference type="InterPro" id="IPR011993">
    <property type="entry name" value="PH-like_dom_sf"/>
</dbReference>
<dbReference type="InterPro" id="IPR046355">
    <property type="entry name" value="Gab1-4-like"/>
</dbReference>
<dbReference type="WBParaSite" id="TMUE_3000012964.1">
    <property type="protein sequence ID" value="TMUE_3000012964.1"/>
    <property type="gene ID" value="WBGene00286565"/>
</dbReference>
<dbReference type="InterPro" id="IPR001849">
    <property type="entry name" value="PH_domain"/>
</dbReference>
<dbReference type="CDD" id="cd13384">
    <property type="entry name" value="PH_Gab2_2"/>
    <property type="match status" value="1"/>
</dbReference>
<proteinExistence type="predicted"/>
<keyword evidence="3" id="KW-1185">Reference proteome</keyword>
<dbReference type="GO" id="GO:0005737">
    <property type="term" value="C:cytoplasm"/>
    <property type="evidence" value="ECO:0007669"/>
    <property type="project" value="TreeGrafter"/>
</dbReference>
<feature type="region of interest" description="Disordered" evidence="1">
    <location>
        <begin position="589"/>
        <end position="612"/>
    </location>
</feature>
<feature type="compositionally biased region" description="Low complexity" evidence="1">
    <location>
        <begin position="399"/>
        <end position="425"/>
    </location>
</feature>
<feature type="region of interest" description="Disordered" evidence="1">
    <location>
        <begin position="223"/>
        <end position="313"/>
    </location>
</feature>
<feature type="compositionally biased region" description="Polar residues" evidence="1">
    <location>
        <begin position="355"/>
        <end position="371"/>
    </location>
</feature>
<dbReference type="Gene3D" id="2.30.29.30">
    <property type="entry name" value="Pleckstrin-homology domain (PH domain)/Phosphotyrosine-binding domain (PTB)"/>
    <property type="match status" value="1"/>
</dbReference>
<feature type="region of interest" description="Disordered" evidence="1">
    <location>
        <begin position="627"/>
        <end position="658"/>
    </location>
</feature>
<dbReference type="SMART" id="SM00233">
    <property type="entry name" value="PH"/>
    <property type="match status" value="1"/>
</dbReference>